<evidence type="ECO:0000256" key="2">
    <source>
        <dbReference type="ARBA" id="ARBA00022723"/>
    </source>
</evidence>
<feature type="compositionally biased region" description="Low complexity" evidence="7">
    <location>
        <begin position="2270"/>
        <end position="2302"/>
    </location>
</feature>
<protein>
    <recommendedName>
        <fullName evidence="8">PHD-type domain-containing protein</fullName>
    </recommendedName>
</protein>
<dbReference type="Pfam" id="PF00628">
    <property type="entry name" value="PHD"/>
    <property type="match status" value="1"/>
</dbReference>
<feature type="compositionally biased region" description="Acidic residues" evidence="7">
    <location>
        <begin position="1683"/>
        <end position="1694"/>
    </location>
</feature>
<keyword evidence="6" id="KW-0175">Coiled coil</keyword>
<feature type="compositionally biased region" description="Low complexity" evidence="7">
    <location>
        <begin position="1632"/>
        <end position="1648"/>
    </location>
</feature>
<feature type="compositionally biased region" description="Low complexity" evidence="7">
    <location>
        <begin position="1600"/>
        <end position="1610"/>
    </location>
</feature>
<feature type="domain" description="PHD-type" evidence="8">
    <location>
        <begin position="1294"/>
        <end position="1344"/>
    </location>
</feature>
<feature type="region of interest" description="Disordered" evidence="7">
    <location>
        <begin position="1598"/>
        <end position="1738"/>
    </location>
</feature>
<feature type="compositionally biased region" description="Gly residues" evidence="7">
    <location>
        <begin position="2303"/>
        <end position="2312"/>
    </location>
</feature>
<proteinExistence type="inferred from homology"/>
<feature type="compositionally biased region" description="Acidic residues" evidence="7">
    <location>
        <begin position="1397"/>
        <end position="1418"/>
    </location>
</feature>
<feature type="compositionally biased region" description="Acidic residues" evidence="7">
    <location>
        <begin position="1014"/>
        <end position="1025"/>
    </location>
</feature>
<evidence type="ECO:0000256" key="4">
    <source>
        <dbReference type="ARBA" id="ARBA00022833"/>
    </source>
</evidence>
<evidence type="ECO:0000256" key="5">
    <source>
        <dbReference type="PROSITE-ProRule" id="PRU00146"/>
    </source>
</evidence>
<dbReference type="InterPro" id="IPR019786">
    <property type="entry name" value="Zinc_finger_PHD-type_CS"/>
</dbReference>
<dbReference type="InterPro" id="IPR019787">
    <property type="entry name" value="Znf_PHD-finger"/>
</dbReference>
<dbReference type="PANTHER" id="PTHR12706:SF30">
    <property type="entry name" value="PROTEIN STRAWBERRY NOTCH-RELATED"/>
    <property type="match status" value="1"/>
</dbReference>
<dbReference type="Gene3D" id="3.30.40.10">
    <property type="entry name" value="Zinc/RING finger domain, C3HC4 (zinc finger)"/>
    <property type="match status" value="1"/>
</dbReference>
<feature type="region of interest" description="Disordered" evidence="7">
    <location>
        <begin position="666"/>
        <end position="700"/>
    </location>
</feature>
<organism evidence="9 10">
    <name type="scientific">Volvox africanus</name>
    <dbReference type="NCBI Taxonomy" id="51714"/>
    <lineage>
        <taxon>Eukaryota</taxon>
        <taxon>Viridiplantae</taxon>
        <taxon>Chlorophyta</taxon>
        <taxon>core chlorophytes</taxon>
        <taxon>Chlorophyceae</taxon>
        <taxon>CS clade</taxon>
        <taxon>Chlamydomonadales</taxon>
        <taxon>Volvocaceae</taxon>
        <taxon>Volvox</taxon>
    </lineage>
</organism>
<feature type="compositionally biased region" description="Acidic residues" evidence="7">
    <location>
        <begin position="1702"/>
        <end position="1722"/>
    </location>
</feature>
<dbReference type="SUPFAM" id="SSF52540">
    <property type="entry name" value="P-loop containing nucleoside triphosphate hydrolases"/>
    <property type="match status" value="2"/>
</dbReference>
<dbReference type="PROSITE" id="PS50016">
    <property type="entry name" value="ZF_PHD_2"/>
    <property type="match status" value="1"/>
</dbReference>
<dbReference type="CDD" id="cd15543">
    <property type="entry name" value="PHD_RSF1"/>
    <property type="match status" value="1"/>
</dbReference>
<evidence type="ECO:0000256" key="7">
    <source>
        <dbReference type="SAM" id="MobiDB-lite"/>
    </source>
</evidence>
<feature type="compositionally biased region" description="Basic and acidic residues" evidence="7">
    <location>
        <begin position="64"/>
        <end position="98"/>
    </location>
</feature>
<feature type="compositionally biased region" description="Low complexity" evidence="7">
    <location>
        <begin position="986"/>
        <end position="1004"/>
    </location>
</feature>
<gene>
    <name evidence="9" type="ORF">VaNZ11_008569</name>
</gene>
<feature type="compositionally biased region" description="Polar residues" evidence="7">
    <location>
        <begin position="1169"/>
        <end position="1179"/>
    </location>
</feature>
<dbReference type="InterPro" id="IPR026937">
    <property type="entry name" value="SBNO_Helicase_C_dom"/>
</dbReference>
<dbReference type="Proteomes" id="UP001165090">
    <property type="component" value="Unassembled WGS sequence"/>
</dbReference>
<feature type="compositionally biased region" description="Acidic residues" evidence="7">
    <location>
        <begin position="1477"/>
        <end position="1509"/>
    </location>
</feature>
<dbReference type="Pfam" id="PF13872">
    <property type="entry name" value="AAA_34"/>
    <property type="match status" value="2"/>
</dbReference>
<evidence type="ECO:0000259" key="8">
    <source>
        <dbReference type="PROSITE" id="PS50016"/>
    </source>
</evidence>
<feature type="region of interest" description="Disordered" evidence="7">
    <location>
        <begin position="52"/>
        <end position="105"/>
    </location>
</feature>
<keyword evidence="4" id="KW-0862">Zinc</keyword>
<dbReference type="InterPro" id="IPR027417">
    <property type="entry name" value="P-loop_NTPase"/>
</dbReference>
<evidence type="ECO:0000256" key="3">
    <source>
        <dbReference type="ARBA" id="ARBA00022771"/>
    </source>
</evidence>
<feature type="coiled-coil region" evidence="6">
    <location>
        <begin position="816"/>
        <end position="857"/>
    </location>
</feature>
<comment type="similarity">
    <text evidence="1">Belongs to the SBNO family.</text>
</comment>
<dbReference type="SUPFAM" id="SSF57903">
    <property type="entry name" value="FYVE/PHD zinc finger"/>
    <property type="match status" value="1"/>
</dbReference>
<evidence type="ECO:0000256" key="6">
    <source>
        <dbReference type="SAM" id="Coils"/>
    </source>
</evidence>
<feature type="region of interest" description="Disordered" evidence="7">
    <location>
        <begin position="734"/>
        <end position="754"/>
    </location>
</feature>
<feature type="region of interest" description="Disordered" evidence="7">
    <location>
        <begin position="2266"/>
        <end position="2324"/>
    </location>
</feature>
<name>A0ABQ5S5E1_9CHLO</name>
<feature type="region of interest" description="Disordered" evidence="7">
    <location>
        <begin position="1345"/>
        <end position="1561"/>
    </location>
</feature>
<dbReference type="InterPro" id="IPR013083">
    <property type="entry name" value="Znf_RING/FYVE/PHD"/>
</dbReference>
<dbReference type="InterPro" id="IPR026741">
    <property type="entry name" value="SNO"/>
</dbReference>
<feature type="compositionally biased region" description="Low complexity" evidence="7">
    <location>
        <begin position="1375"/>
        <end position="1394"/>
    </location>
</feature>
<evidence type="ECO:0000313" key="10">
    <source>
        <dbReference type="Proteomes" id="UP001165090"/>
    </source>
</evidence>
<keyword evidence="2" id="KW-0479">Metal-binding</keyword>
<feature type="compositionally biased region" description="Low complexity" evidence="7">
    <location>
        <begin position="1104"/>
        <end position="1139"/>
    </location>
</feature>
<evidence type="ECO:0000256" key="1">
    <source>
        <dbReference type="ARBA" id="ARBA00006992"/>
    </source>
</evidence>
<comment type="caution">
    <text evidence="9">The sequence shown here is derived from an EMBL/GenBank/DDBJ whole genome shotgun (WGS) entry which is preliminary data.</text>
</comment>
<reference evidence="9 10" key="1">
    <citation type="journal article" date="2023" name="IScience">
        <title>Expanded male sex-determining region conserved during the evolution of homothallism in the green alga Volvox.</title>
        <authorList>
            <person name="Yamamoto K."/>
            <person name="Matsuzaki R."/>
            <person name="Mahakham W."/>
            <person name="Heman W."/>
            <person name="Sekimoto H."/>
            <person name="Kawachi M."/>
            <person name="Minakuchi Y."/>
            <person name="Toyoda A."/>
            <person name="Nozaki H."/>
        </authorList>
    </citation>
    <scope>NUCLEOTIDE SEQUENCE [LARGE SCALE GENOMIC DNA]</scope>
    <source>
        <strain evidence="9 10">NIES-4468</strain>
    </source>
</reference>
<dbReference type="InterPro" id="IPR001965">
    <property type="entry name" value="Znf_PHD"/>
</dbReference>
<feature type="compositionally biased region" description="Low complexity" evidence="7">
    <location>
        <begin position="1036"/>
        <end position="1045"/>
    </location>
</feature>
<feature type="compositionally biased region" description="Acidic residues" evidence="7">
    <location>
        <begin position="1264"/>
        <end position="1293"/>
    </location>
</feature>
<dbReference type="Pfam" id="PF25373">
    <property type="entry name" value="SBNO"/>
    <property type="match status" value="1"/>
</dbReference>
<dbReference type="Pfam" id="PF13871">
    <property type="entry name" value="Helicase_C_4"/>
    <property type="match status" value="1"/>
</dbReference>
<dbReference type="EMBL" id="BSDZ01000022">
    <property type="protein sequence ID" value="GLI65117.1"/>
    <property type="molecule type" value="Genomic_DNA"/>
</dbReference>
<sequence>MDDARQFARGWQILFTAFKDAGLSDEEAGFRANAEVNKALLQRVGRVMNAAQASATQPTYNQEQQERHRREQEQLLRREQERRREQQQHQEAAQAHDEGGEEEGEGHVEIYEQYRPAKVTEGPPHPDAIVETASLASVTPPDITYKHHLQENLERNELSNAQLETVLYAFQRFQTRLSDGNRAGFFLGDGAGVGKGRQIAAVIKEFWTTGGRRVLWVSTSNDLRYDARRDLADLGVSEDDIPVYPPRKDNVPPGNLERLYPKGGVLFITYQLLVSKGSYKPPAASGGGKKGRNSGGSGAAAGTANSRGRIRVGDVDDEAIQRILNHKRAEVRRLFGVGSRLHQIVSWLGGPKGDGECLIVLDECHKAKNLLDAAGNSSQTGLAVESLQDQLPNARVLYSSATGASEPNNLRYMVRLGSFGYPHIGDMINALNRSGLGALEMFCMGLKATGTYVSRTLSYKGAEFKTEELQVDPIFSVLYDRACALWSLVHNVMRALPKAKNLRGRDVKSSLFWGAHQRFFRQMLIASKVRRCADLAQDALERGMCVVIGLQSTGEANLNSAREAAAGTVGNGDDDSMDDFVSAPRMILYNFISQWLFHFTEPVHLLMSKKKMQHLQSEIYRACLEWKKQPTAADEADTIMRLAKLEAAQEARAATRAAAGAGTGAAATAAPPAMGSPAAPSAYGTKPAAKPAPRYDEMDVEDEDSIGVEIPYSDEEVEYVSGVGAAAGAAAGAATGTAPAQESPRSESGNELEVVKERTLEEALAERRRCALLAGELIDLADGDNDAVDSEKDVERTQLLAQADAEEAAEAEAAILRKREERRAKLEAALAEAREDVDNARRNVQRLELAEKGLANTENKATAVAGGGGAYGNAAAPAATGRRGLMRAAGDVDSRSQKVSADVTDEGLLEDADCNKENAARTGEAAVGSKPSGAIRRPVAAVVSSDGEEENDPPIIAVARRNPAGRGRRRGAAVLDEVYDEEGPAEDGAAATAGDDQQQQQDVGGADKTKNADNDDDDDDDDENELVVKCRRSGRSRAGTASLGAPQRCRGDSIDKCAPSGSSAAEEQRQSVSKKRSRSGTTAGGSTGTAGTNQEEVLSAPLRSPRGAALKAAAKIAASSSGNKASKPPKGPSAPSGAADKFAAVKSRPVGVKVEPGTSGRVAAGTMSKGANGSKQTAPDSNDDVIIISDSDEGNEPQQKKQQKGAGSSRAKAGVQAKGPSKGATAGKINVKEEPQSEENDGGKGKGGCKSSKAKAATKGRPEEEQEEEDVEEETEDCDEDEGEDEDESEGYDDTMCAKCGGGDLPDTILLCDICDEGYHMACLEPPLKAVPEGDWHCPSCTTTKAAKTHGKGKTASGTAAVAGQKRKAPEDSGPKAAVGGSSKSAKACKVSKPSAEDTEDEAGEDEREDEDEDEDEEAAGHDAKRRKTTASCKAAVAAKTGAKSCDKKGATAAAIVEAKRPKAAAVGKGQRRAVVEDDEGSADDESSDEELSEESVESEDDSDDDDFVAEGHRPGAKRSGRLQRTAPQRAGRGRPARGAWSESHSDEDDEDDVAGCGGRGVPADILKIRMQLRAARQRLKDTEQRLSTAQRNLAEYERAAAANRRANGRTNGGGQVSNSATSSSGDDDSDAGALGRRGPRGGAEPPAVYRHAAKSKPLNKIPKTWKAGKGKDSGRRRRSADSDDEDSNSDDADGSSSGVSLEDEGDDSSEGEEVELVEEDGLGQRRGRGQEVGGSALPPELRKCRAMLLRLLEAQELPLNPLDQLTELMGGESKVAEMTGRKVLQVRTVEGRIVCKQRRDDEAQKMVNMAEKNDFMNGRKLVAIISDAASTGISLQADRRVPNQRRRFHITLELPWSADKAIQQFGRSHRSNQTSAPEYCLLVTKCGGEYRFAGAVAKRLTSLGALLRGDRRALGASSDLKPYDVDNKYGEQAVGRLLECVSSGAHNVAGAKVGELPSDLLPSAIAATPPGSNARITAFLQHMQRCLKTMGLLTDVGGILMVEKKDTNTSVVKFLNRLLGLQLRDQDLMFQYFFGIMESLIKQARSAGDYEEGVLNLANSSVEVLQEHAIHVDAATGAATTYIELDVDDGLSFEQARQALEAALTDMKSENAPLEAMNRVGFYVSRRNPNVGGTGHPLVILATALRRTILTSRAALQYRIQRPNQVKGHIFTQYELDEKYRKVNLGEGEKHWKFWYHYLDRGCLHGNDCVRRARDGKCNFGSRFYGLHVVSGALLPVLRKLFDTVLRSGSTRKAVPRVARVLIKDQGESTQNQRRQRRGQQQQQVAAGGSAVGAAAGTSGSTAGGSAGAGAGTSTAGPGSGRPDGRVVVGLSLTERDAQAFVAAVTL</sequence>
<feature type="compositionally biased region" description="Polar residues" evidence="7">
    <location>
        <begin position="52"/>
        <end position="61"/>
    </location>
</feature>
<dbReference type="Gene3D" id="3.40.50.300">
    <property type="entry name" value="P-loop containing nucleotide triphosphate hydrolases"/>
    <property type="match status" value="1"/>
</dbReference>
<keyword evidence="10" id="KW-1185">Reference proteome</keyword>
<feature type="compositionally biased region" description="Low complexity" evidence="7">
    <location>
        <begin position="666"/>
        <end position="682"/>
    </location>
</feature>
<dbReference type="SMART" id="SM00249">
    <property type="entry name" value="PHD"/>
    <property type="match status" value="1"/>
</dbReference>
<dbReference type="InterPro" id="IPR011011">
    <property type="entry name" value="Znf_FYVE_PHD"/>
</dbReference>
<dbReference type="InterPro" id="IPR039187">
    <property type="entry name" value="SNO_AAA"/>
</dbReference>
<feature type="compositionally biased region" description="Low complexity" evidence="7">
    <location>
        <begin position="1354"/>
        <end position="1364"/>
    </location>
</feature>
<feature type="compositionally biased region" description="Gly residues" evidence="7">
    <location>
        <begin position="285"/>
        <end position="299"/>
    </location>
</feature>
<feature type="region of interest" description="Disordered" evidence="7">
    <location>
        <begin position="941"/>
        <end position="1298"/>
    </location>
</feature>
<evidence type="ECO:0000313" key="9">
    <source>
        <dbReference type="EMBL" id="GLI65117.1"/>
    </source>
</evidence>
<dbReference type="InterPro" id="IPR057332">
    <property type="entry name" value="SBNO_a/b_dom"/>
</dbReference>
<dbReference type="PROSITE" id="PS01359">
    <property type="entry name" value="ZF_PHD_1"/>
    <property type="match status" value="1"/>
</dbReference>
<accession>A0ABQ5S5E1</accession>
<dbReference type="PANTHER" id="PTHR12706">
    <property type="entry name" value="STRAWBERRY NOTCH-RELATED"/>
    <property type="match status" value="1"/>
</dbReference>
<keyword evidence="3 5" id="KW-0863">Zinc-finger</keyword>
<feature type="region of interest" description="Disordered" evidence="7">
    <location>
        <begin position="281"/>
        <end position="305"/>
    </location>
</feature>